<dbReference type="InterPro" id="IPR006311">
    <property type="entry name" value="TAT_signal"/>
</dbReference>
<accession>A0A7W9SWR8</accession>
<keyword evidence="2" id="KW-1185">Reference proteome</keyword>
<gene>
    <name evidence="1" type="ORF">HNQ39_005469</name>
</gene>
<comment type="caution">
    <text evidence="1">The sequence shown here is derived from an EMBL/GenBank/DDBJ whole genome shotgun (WGS) entry which is preliminary data.</text>
</comment>
<evidence type="ECO:0000313" key="2">
    <source>
        <dbReference type="Proteomes" id="UP000520814"/>
    </source>
</evidence>
<dbReference type="EMBL" id="JACHGW010000007">
    <property type="protein sequence ID" value="MBB6053634.1"/>
    <property type="molecule type" value="Genomic_DNA"/>
</dbReference>
<dbReference type="PROSITE" id="PS51318">
    <property type="entry name" value="TAT"/>
    <property type="match status" value="1"/>
</dbReference>
<dbReference type="PROSITE" id="PS51257">
    <property type="entry name" value="PROKAR_LIPOPROTEIN"/>
    <property type="match status" value="1"/>
</dbReference>
<reference evidence="1 2" key="1">
    <citation type="submission" date="2020-08" db="EMBL/GenBank/DDBJ databases">
        <title>Genomic Encyclopedia of Type Strains, Phase IV (KMG-IV): sequencing the most valuable type-strain genomes for metagenomic binning, comparative biology and taxonomic classification.</title>
        <authorList>
            <person name="Goeker M."/>
        </authorList>
    </citation>
    <scope>NUCLEOTIDE SEQUENCE [LARGE SCALE GENOMIC DNA]</scope>
    <source>
        <strain evidence="1 2">DSM 23562</strain>
    </source>
</reference>
<dbReference type="AlphaFoldDB" id="A0A7W9SWR8"/>
<sequence length="189" mass="20477">MTEPKLQEQRPLPRSRRRFLLQAALASGWLAGCGGGGESSALPTKLTYTSEPGETLGAGKSETLRQDGIRWQVTTTPPTVVPGRITVDLLEVTPANELVGTLWSFTLTPPNGEDFVVGRTYEIGRFADATKAGLIVIRGPFGCESASGKLTLYELERDGTTLRRLVAGFEHYCETNPHALRGELVYVAT</sequence>
<evidence type="ECO:0000313" key="1">
    <source>
        <dbReference type="EMBL" id="MBB6053634.1"/>
    </source>
</evidence>
<dbReference type="RefSeq" id="WP_184203722.1">
    <property type="nucleotide sequence ID" value="NZ_JACHGW010000007.1"/>
</dbReference>
<protein>
    <submittedName>
        <fullName evidence="1">Uncharacterized protein</fullName>
    </submittedName>
</protein>
<proteinExistence type="predicted"/>
<organism evidence="1 2">
    <name type="scientific">Armatimonas rosea</name>
    <dbReference type="NCBI Taxonomy" id="685828"/>
    <lineage>
        <taxon>Bacteria</taxon>
        <taxon>Bacillati</taxon>
        <taxon>Armatimonadota</taxon>
        <taxon>Armatimonadia</taxon>
        <taxon>Armatimonadales</taxon>
        <taxon>Armatimonadaceae</taxon>
        <taxon>Armatimonas</taxon>
    </lineage>
</organism>
<dbReference type="Proteomes" id="UP000520814">
    <property type="component" value="Unassembled WGS sequence"/>
</dbReference>
<name>A0A7W9SWR8_ARMRO</name>